<feature type="transmembrane region" description="Helical" evidence="5">
    <location>
        <begin position="172"/>
        <end position="197"/>
    </location>
</feature>
<evidence type="ECO:0000259" key="6">
    <source>
        <dbReference type="PROSITE" id="PS50262"/>
    </source>
</evidence>
<keyword evidence="3 5" id="KW-1133">Transmembrane helix</keyword>
<dbReference type="InterPro" id="IPR019430">
    <property type="entry name" value="7TM_GPCR_serpentine_rcpt_Srx"/>
</dbReference>
<keyword evidence="4 5" id="KW-0472">Membrane</keyword>
<feature type="transmembrane region" description="Helical" evidence="5">
    <location>
        <begin position="218"/>
        <end position="244"/>
    </location>
</feature>
<comment type="subcellular location">
    <subcellularLocation>
        <location evidence="1">Membrane</location>
    </subcellularLocation>
</comment>
<dbReference type="OrthoDB" id="5800536at2759"/>
<dbReference type="Gene3D" id="1.20.1070.10">
    <property type="entry name" value="Rhodopsin 7-helix transmembrane proteins"/>
    <property type="match status" value="1"/>
</dbReference>
<evidence type="ECO:0000256" key="5">
    <source>
        <dbReference type="SAM" id="Phobius"/>
    </source>
</evidence>
<evidence type="ECO:0000256" key="1">
    <source>
        <dbReference type="ARBA" id="ARBA00004370"/>
    </source>
</evidence>
<evidence type="ECO:0000256" key="2">
    <source>
        <dbReference type="ARBA" id="ARBA00022692"/>
    </source>
</evidence>
<feature type="transmembrane region" description="Helical" evidence="5">
    <location>
        <begin position="6"/>
        <end position="32"/>
    </location>
</feature>
<dbReference type="EMBL" id="JARK01000520">
    <property type="protein sequence ID" value="EYC36221.1"/>
    <property type="molecule type" value="Genomic_DNA"/>
</dbReference>
<keyword evidence="8" id="KW-1185">Reference proteome</keyword>
<organism evidence="7 8">
    <name type="scientific">Ancylostoma ceylanicum</name>
    <dbReference type="NCBI Taxonomy" id="53326"/>
    <lineage>
        <taxon>Eukaryota</taxon>
        <taxon>Metazoa</taxon>
        <taxon>Ecdysozoa</taxon>
        <taxon>Nematoda</taxon>
        <taxon>Chromadorea</taxon>
        <taxon>Rhabditida</taxon>
        <taxon>Rhabditina</taxon>
        <taxon>Rhabditomorpha</taxon>
        <taxon>Strongyloidea</taxon>
        <taxon>Ancylostomatidae</taxon>
        <taxon>Ancylostomatinae</taxon>
        <taxon>Ancylostoma</taxon>
    </lineage>
</organism>
<dbReference type="CDD" id="cd00637">
    <property type="entry name" value="7tm_classA_rhodopsin-like"/>
    <property type="match status" value="1"/>
</dbReference>
<gene>
    <name evidence="7" type="primary">Acey_s0920.g3044</name>
    <name evidence="7" type="ORF">Y032_0920g3044</name>
</gene>
<dbReference type="PANTHER" id="PTHR23017:SF3">
    <property type="entry name" value="G-PROTEIN COUPLED RECEPTORS FAMILY 1 PROFILE DOMAIN-CONTAINING PROTEIN"/>
    <property type="match status" value="1"/>
</dbReference>
<feature type="transmembrane region" description="Helical" evidence="5">
    <location>
        <begin position="256"/>
        <end position="277"/>
    </location>
</feature>
<name>A0A016W9D9_9BILA</name>
<dbReference type="InterPro" id="IPR017452">
    <property type="entry name" value="GPCR_Rhodpsn_7TM"/>
</dbReference>
<feature type="transmembrane region" description="Helical" evidence="5">
    <location>
        <begin position="125"/>
        <end position="145"/>
    </location>
</feature>
<dbReference type="SUPFAM" id="SSF81321">
    <property type="entry name" value="Family A G protein-coupled receptor-like"/>
    <property type="match status" value="1"/>
</dbReference>
<keyword evidence="2 5" id="KW-0812">Transmembrane</keyword>
<dbReference type="PROSITE" id="PS50262">
    <property type="entry name" value="G_PROTEIN_RECEP_F1_2"/>
    <property type="match status" value="1"/>
</dbReference>
<dbReference type="Pfam" id="PF10328">
    <property type="entry name" value="7TM_GPCR_Srx"/>
    <property type="match status" value="1"/>
</dbReference>
<evidence type="ECO:0000256" key="3">
    <source>
        <dbReference type="ARBA" id="ARBA00022989"/>
    </source>
</evidence>
<dbReference type="Proteomes" id="UP000024635">
    <property type="component" value="Unassembled WGS sequence"/>
</dbReference>
<feature type="domain" description="G-protein coupled receptors family 1 profile" evidence="6">
    <location>
        <begin position="23"/>
        <end position="197"/>
    </location>
</feature>
<evidence type="ECO:0000313" key="7">
    <source>
        <dbReference type="EMBL" id="EYC36221.1"/>
    </source>
</evidence>
<proteinExistence type="predicted"/>
<evidence type="ECO:0000313" key="8">
    <source>
        <dbReference type="Proteomes" id="UP000024635"/>
    </source>
</evidence>
<dbReference type="PANTHER" id="PTHR23017">
    <property type="entry name" value="SERPENTINE RECEPTOR, CLASS X"/>
    <property type="match status" value="1"/>
</dbReference>
<dbReference type="AlphaFoldDB" id="A0A016W9D9"/>
<reference evidence="8" key="1">
    <citation type="journal article" date="2015" name="Nat. Genet.">
        <title>The genome and transcriptome of the zoonotic hookworm Ancylostoma ceylanicum identify infection-specific gene families.</title>
        <authorList>
            <person name="Schwarz E.M."/>
            <person name="Hu Y."/>
            <person name="Antoshechkin I."/>
            <person name="Miller M.M."/>
            <person name="Sternberg P.W."/>
            <person name="Aroian R.V."/>
        </authorList>
    </citation>
    <scope>NUCLEOTIDE SEQUENCE</scope>
    <source>
        <strain evidence="8">HY135</strain>
    </source>
</reference>
<evidence type="ECO:0000256" key="4">
    <source>
        <dbReference type="ARBA" id="ARBA00023136"/>
    </source>
</evidence>
<feature type="transmembrane region" description="Helical" evidence="5">
    <location>
        <begin position="53"/>
        <end position="71"/>
    </location>
</feature>
<protein>
    <recommendedName>
        <fullName evidence="6">G-protein coupled receptors family 1 profile domain-containing protein</fullName>
    </recommendedName>
</protein>
<sequence length="308" mass="34680">MKLDENIIAGFSTAMVGILGYIVSFTLLALILRTPSFHNAFGYLCISRLVSHMGIYTANIFWAAPALLLEFDASITSSYFGAQVGHISNIFWHASVYCHLQIAINRLIAVASPFLYAEAFSNRNLICFIGCFWVLSVVQCVVLYWETCEYVFSVSQYAWVYAETKCGLFVSFYLDFVFCVAVIAVVFLIDSVTFFLIRKRTKILGRNISANSRALAWLHIQSTFFMQGVLIAVNQAISIVSYHALLHENATKWERLTGTVLICQSSNIVDALILFFLNTASCSRTRRLLGVMGRNVSFRRSVNFFSTQ</sequence>
<comment type="caution">
    <text evidence="7">The sequence shown here is derived from an EMBL/GenBank/DDBJ whole genome shotgun (WGS) entry which is preliminary data.</text>
</comment>
<dbReference type="GO" id="GO:0016020">
    <property type="term" value="C:membrane"/>
    <property type="evidence" value="ECO:0007669"/>
    <property type="project" value="UniProtKB-SubCell"/>
</dbReference>
<accession>A0A016W9D9</accession>